<dbReference type="RefSeq" id="WP_165868629.1">
    <property type="nucleotide sequence ID" value="NZ_SMGQ01000018.1"/>
</dbReference>
<keyword evidence="1" id="KW-0812">Transmembrane</keyword>
<dbReference type="InterPro" id="IPR025672">
    <property type="entry name" value="Sigma_reg_C_dom"/>
</dbReference>
<feature type="transmembrane region" description="Helical" evidence="1">
    <location>
        <begin position="77"/>
        <end position="100"/>
    </location>
</feature>
<dbReference type="EMBL" id="SMGQ01000018">
    <property type="protein sequence ID" value="TCK87877.1"/>
    <property type="molecule type" value="Genomic_DNA"/>
</dbReference>
<accession>A0A4R1M7W7</accession>
<protein>
    <submittedName>
        <fullName evidence="3">Sigma factor regulator</fullName>
    </submittedName>
</protein>
<feature type="domain" description="Sigma factor regulator C-terminal" evidence="2">
    <location>
        <begin position="213"/>
        <end position="365"/>
    </location>
</feature>
<dbReference type="Proteomes" id="UP000294545">
    <property type="component" value="Unassembled WGS sequence"/>
</dbReference>
<dbReference type="Pfam" id="PF13791">
    <property type="entry name" value="Sigma_reg_C"/>
    <property type="match status" value="1"/>
</dbReference>
<name>A0A4R1M7W7_9FIRM</name>
<gene>
    <name evidence="3" type="ORF">EDC19_2719</name>
</gene>
<organism evidence="3 4">
    <name type="scientific">Natranaerovirga hydrolytica</name>
    <dbReference type="NCBI Taxonomy" id="680378"/>
    <lineage>
        <taxon>Bacteria</taxon>
        <taxon>Bacillati</taxon>
        <taxon>Bacillota</taxon>
        <taxon>Clostridia</taxon>
        <taxon>Lachnospirales</taxon>
        <taxon>Natranaerovirgaceae</taxon>
        <taxon>Natranaerovirga</taxon>
    </lineage>
</organism>
<comment type="caution">
    <text evidence="3">The sequence shown here is derived from an EMBL/GenBank/DDBJ whole genome shotgun (WGS) entry which is preliminary data.</text>
</comment>
<dbReference type="AlphaFoldDB" id="A0A4R1M7W7"/>
<evidence type="ECO:0000259" key="2">
    <source>
        <dbReference type="Pfam" id="PF13791"/>
    </source>
</evidence>
<evidence type="ECO:0000256" key="1">
    <source>
        <dbReference type="SAM" id="Phobius"/>
    </source>
</evidence>
<evidence type="ECO:0000313" key="3">
    <source>
        <dbReference type="EMBL" id="TCK87877.1"/>
    </source>
</evidence>
<keyword evidence="1" id="KW-0472">Membrane</keyword>
<evidence type="ECO:0000313" key="4">
    <source>
        <dbReference type="Proteomes" id="UP000294545"/>
    </source>
</evidence>
<proteinExistence type="predicted"/>
<reference evidence="3 4" key="1">
    <citation type="submission" date="2019-03" db="EMBL/GenBank/DDBJ databases">
        <title>Genomic Encyclopedia of Type Strains, Phase IV (KMG-IV): sequencing the most valuable type-strain genomes for metagenomic binning, comparative biology and taxonomic classification.</title>
        <authorList>
            <person name="Goeker M."/>
        </authorList>
    </citation>
    <scope>NUCLEOTIDE SEQUENCE [LARGE SCALE GENOMIC DNA]</scope>
    <source>
        <strain evidence="3 4">DSM 24176</strain>
    </source>
</reference>
<keyword evidence="1" id="KW-1133">Transmembrane helix</keyword>
<keyword evidence="4" id="KW-1185">Reference proteome</keyword>
<sequence length="379" mass="44060">MNFKELIKKYKDNTATKEEIKIVEDEIEKLKLLNEYIDESFDLDLKSDLDLDSKTCEDNTQIINKIRKDIRKRNNKVILGSVAIVMLILITLQTIVSPYLNKLYYDPNETTINEYSKDLTILMDNYTRLHHAASVGSTISADNTGIGKYSLAVRRWNTFTGKIEYYYGNINKGILSIDDAFWSSIPLNVFVHGSYPSYEMSEERINREISKLKNAPSYTTVKAYLSFDEDLTMEELSGLSQDYRIAWVGIRNSQKHQQVLPLIGFEPSGTGFLFIENNEKYPYYTLALEANEKLTGEMYEKHFKSLLNFQIDHGDTLRNLNDRFIHKEYYEEVLSYVNEYGIKSYGIVIQDRPERILELIEIEEICGIHITDIQLSLPY</sequence>